<evidence type="ECO:0000259" key="4">
    <source>
        <dbReference type="SMART" id="SM01163"/>
    </source>
</evidence>
<evidence type="ECO:0000256" key="2">
    <source>
        <dbReference type="ARBA" id="ARBA00022840"/>
    </source>
</evidence>
<dbReference type="Pfam" id="PF00012">
    <property type="entry name" value="HSP70"/>
    <property type="match status" value="1"/>
</dbReference>
<dbReference type="GO" id="GO:0005524">
    <property type="term" value="F:ATP binding"/>
    <property type="evidence" value="ECO:0007669"/>
    <property type="project" value="UniProtKB-KW"/>
</dbReference>
<feature type="region of interest" description="Disordered" evidence="3">
    <location>
        <begin position="444"/>
        <end position="469"/>
    </location>
</feature>
<dbReference type="InterPro" id="IPR014811">
    <property type="entry name" value="ArgoL1"/>
</dbReference>
<dbReference type="SMART" id="SM01163">
    <property type="entry name" value="DUF1785"/>
    <property type="match status" value="1"/>
</dbReference>
<dbReference type="InterPro" id="IPR018181">
    <property type="entry name" value="Heat_shock_70_CS"/>
</dbReference>
<dbReference type="AlphaFoldDB" id="A0A166SHP8"/>
<evidence type="ECO:0000256" key="3">
    <source>
        <dbReference type="SAM" id="MobiDB-lite"/>
    </source>
</evidence>
<dbReference type="Gene3D" id="3.30.420.40">
    <property type="match status" value="3"/>
</dbReference>
<dbReference type="InterPro" id="IPR043129">
    <property type="entry name" value="ATPase_NBD"/>
</dbReference>
<feature type="region of interest" description="Disordered" evidence="3">
    <location>
        <begin position="1"/>
        <end position="68"/>
    </location>
</feature>
<dbReference type="EMBL" id="KV417498">
    <property type="protein sequence ID" value="KZP29460.1"/>
    <property type="molecule type" value="Genomic_DNA"/>
</dbReference>
<organism evidence="5 6">
    <name type="scientific">Athelia psychrophila</name>
    <dbReference type="NCBI Taxonomy" id="1759441"/>
    <lineage>
        <taxon>Eukaryota</taxon>
        <taxon>Fungi</taxon>
        <taxon>Dikarya</taxon>
        <taxon>Basidiomycota</taxon>
        <taxon>Agaricomycotina</taxon>
        <taxon>Agaricomycetes</taxon>
        <taxon>Agaricomycetidae</taxon>
        <taxon>Atheliales</taxon>
        <taxon>Atheliaceae</taxon>
        <taxon>Athelia</taxon>
    </lineage>
</organism>
<evidence type="ECO:0000313" key="5">
    <source>
        <dbReference type="EMBL" id="KZP29460.1"/>
    </source>
</evidence>
<dbReference type="Gene3D" id="2.170.260.10">
    <property type="entry name" value="paz domain"/>
    <property type="match status" value="1"/>
</dbReference>
<dbReference type="Gene3D" id="3.90.640.10">
    <property type="entry name" value="Actin, Chain A, domain 4"/>
    <property type="match status" value="1"/>
</dbReference>
<feature type="domain" description="Argonaute linker 1" evidence="4">
    <location>
        <begin position="195"/>
        <end position="258"/>
    </location>
</feature>
<keyword evidence="1" id="KW-0547">Nucleotide-binding</keyword>
<keyword evidence="2" id="KW-0067">ATP-binding</keyword>
<dbReference type="PANTHER" id="PTHR19375">
    <property type="entry name" value="HEAT SHOCK PROTEIN 70KDA"/>
    <property type="match status" value="1"/>
</dbReference>
<dbReference type="SUPFAM" id="SSF101690">
    <property type="entry name" value="PAZ domain"/>
    <property type="match status" value="2"/>
</dbReference>
<dbReference type="STRING" id="436010.A0A166SHP8"/>
<protein>
    <submittedName>
        <fullName evidence="5">HSP70-domain-containing protein</fullName>
    </submittedName>
</protein>
<dbReference type="PROSITE" id="PS00329">
    <property type="entry name" value="HSP70_2"/>
    <property type="match status" value="1"/>
</dbReference>
<dbReference type="SUPFAM" id="SSF53067">
    <property type="entry name" value="Actin-like ATPase domain"/>
    <property type="match status" value="1"/>
</dbReference>
<name>A0A166SHP8_9AGAM</name>
<reference evidence="5 6" key="1">
    <citation type="journal article" date="2016" name="Mol. Biol. Evol.">
        <title>Comparative Genomics of Early-Diverging Mushroom-Forming Fungi Provides Insights into the Origins of Lignocellulose Decay Capabilities.</title>
        <authorList>
            <person name="Nagy L.G."/>
            <person name="Riley R."/>
            <person name="Tritt A."/>
            <person name="Adam C."/>
            <person name="Daum C."/>
            <person name="Floudas D."/>
            <person name="Sun H."/>
            <person name="Yadav J.S."/>
            <person name="Pangilinan J."/>
            <person name="Larsson K.H."/>
            <person name="Matsuura K."/>
            <person name="Barry K."/>
            <person name="Labutti K."/>
            <person name="Kuo R."/>
            <person name="Ohm R.A."/>
            <person name="Bhattacharya S.S."/>
            <person name="Shirouzu T."/>
            <person name="Yoshinaga Y."/>
            <person name="Martin F.M."/>
            <person name="Grigoriev I.V."/>
            <person name="Hibbett D.S."/>
        </authorList>
    </citation>
    <scope>NUCLEOTIDE SEQUENCE [LARGE SCALE GENOMIC DNA]</scope>
    <source>
        <strain evidence="5 6">CBS 109695</strain>
    </source>
</reference>
<dbReference type="Proteomes" id="UP000076532">
    <property type="component" value="Unassembled WGS sequence"/>
</dbReference>
<gene>
    <name evidence="5" type="ORF">FIBSPDRAFT_946738</name>
</gene>
<evidence type="ECO:0000313" key="6">
    <source>
        <dbReference type="Proteomes" id="UP000076532"/>
    </source>
</evidence>
<feature type="compositionally biased region" description="Polar residues" evidence="3">
    <location>
        <begin position="460"/>
        <end position="469"/>
    </location>
</feature>
<dbReference type="OrthoDB" id="10252740at2759"/>
<dbReference type="InterPro" id="IPR013126">
    <property type="entry name" value="Hsp_70_fam"/>
</dbReference>
<proteinExistence type="predicted"/>
<dbReference type="Pfam" id="PF08699">
    <property type="entry name" value="ArgoL1"/>
    <property type="match status" value="1"/>
</dbReference>
<dbReference type="InterPro" id="IPR036085">
    <property type="entry name" value="PAZ_dom_sf"/>
</dbReference>
<dbReference type="GO" id="GO:0140662">
    <property type="term" value="F:ATP-dependent protein folding chaperone"/>
    <property type="evidence" value="ECO:0007669"/>
    <property type="project" value="InterPro"/>
</dbReference>
<evidence type="ECO:0000256" key="1">
    <source>
        <dbReference type="ARBA" id="ARBA00022741"/>
    </source>
</evidence>
<sequence>MADVSAAKRPSYTPRRPITELDPWALPGTYCPHRRLAQTDPIPTCRTAEPEPGFDATSSSYAPRGPSVTPEEISAMVLGKMKETAEAYLGEASPTPSLPSPPTSTTPSPTAAAIAIAYGLNKKDGETQIIVYDLGGGTFNVSLLSIDDGVFEVLVTAGDTHLGGEDFDNRAIDYFVKQYKKTGADITGNLRSRKAEARVSRPPKSNVSRNLGVYFSDIGKQKISLGLELWAGYFQSVRPSMGRILINVDISMTAMYESGPLREVAMHAIGDRNARALELSEGHANFRKLKSFLKNIRVEVPGGAPAGKKKVKKITGLVPAAGHYVFECDGHPKTVTHNGHVNRVFEDEYPHPPTKDTTHRGKLELNTIPGAPRCAPDRGRLRDRRERHHEGRRVQQVLQQVRVHHEHQREGPSVQGGHQVQEVEALSTFSGFVYGQLLKEYWDGKEPSKGPNPDEVVASGATQMHSKNW</sequence>
<keyword evidence="6" id="KW-1185">Reference proteome</keyword>
<accession>A0A166SHP8</accession>